<evidence type="ECO:0000313" key="2">
    <source>
        <dbReference type="Proteomes" id="UP001568358"/>
    </source>
</evidence>
<organism evidence="1 2">
    <name type="scientific">Halodesulfovibrio aestuarii</name>
    <dbReference type="NCBI Taxonomy" id="126333"/>
    <lineage>
        <taxon>Bacteria</taxon>
        <taxon>Pseudomonadati</taxon>
        <taxon>Thermodesulfobacteriota</taxon>
        <taxon>Desulfovibrionia</taxon>
        <taxon>Desulfovibrionales</taxon>
        <taxon>Desulfovibrionaceae</taxon>
        <taxon>Halodesulfovibrio</taxon>
    </lineage>
</organism>
<accession>A0ABV4JRN0</accession>
<dbReference type="Proteomes" id="UP001568358">
    <property type="component" value="Unassembled WGS sequence"/>
</dbReference>
<gene>
    <name evidence="1" type="ORF">AB2Z07_00845</name>
</gene>
<protein>
    <submittedName>
        <fullName evidence="1">Uncharacterized protein</fullName>
    </submittedName>
</protein>
<name>A0ABV4JRN0_9BACT</name>
<keyword evidence="2" id="KW-1185">Reference proteome</keyword>
<sequence length="155" mass="17389">MVNQHTIPDWGLMGDAKAILGIHGLERIFQIGHKQLYKQMRNPDLGGEHARPVIDRVRVLIRELEEVGGCDTAHAILQFMSLPAGYTCVPVTQAEPTCTSVEAECLEDYPTLVQLHEAITNGQDMRAVQTLLDKHVDEVRQSVTLYEQQGDREKT</sequence>
<dbReference type="RefSeq" id="WP_371149759.1">
    <property type="nucleotide sequence ID" value="NZ_JBFSOO010000001.1"/>
</dbReference>
<comment type="caution">
    <text evidence="1">The sequence shown here is derived from an EMBL/GenBank/DDBJ whole genome shotgun (WGS) entry which is preliminary data.</text>
</comment>
<proteinExistence type="predicted"/>
<reference evidence="1 2" key="1">
    <citation type="submission" date="2024-07" db="EMBL/GenBank/DDBJ databases">
        <title>Active virus-host system and metabolic interactions in a Lokiarchaeon culture.</title>
        <authorList>
            <person name="Ponce Toledo R.I."/>
            <person name="Rodrigues Oliveira T."/>
            <person name="Schleper C."/>
        </authorList>
    </citation>
    <scope>NUCLEOTIDE SEQUENCE [LARGE SCALE GENOMIC DNA]</scope>
    <source>
        <strain evidence="1 2">B35</strain>
    </source>
</reference>
<dbReference type="EMBL" id="JBFSOO010000001">
    <property type="protein sequence ID" value="MEZ6852088.1"/>
    <property type="molecule type" value="Genomic_DNA"/>
</dbReference>
<evidence type="ECO:0000313" key="1">
    <source>
        <dbReference type="EMBL" id="MEZ6852088.1"/>
    </source>
</evidence>